<evidence type="ECO:0000313" key="5">
    <source>
        <dbReference type="EMBL" id="NMM99166.1"/>
    </source>
</evidence>
<dbReference type="Gene3D" id="2.60.40.4270">
    <property type="entry name" value="Listeria-Bacteroides repeat domain"/>
    <property type="match status" value="1"/>
</dbReference>
<keyword evidence="3" id="KW-0472">Membrane</keyword>
<dbReference type="InterPro" id="IPR042229">
    <property type="entry name" value="Listeria/Bacterioides_rpt_sf"/>
</dbReference>
<protein>
    <submittedName>
        <fullName evidence="5">Repeat protein</fullName>
    </submittedName>
</protein>
<feature type="chain" id="PRO_5031468792" evidence="4">
    <location>
        <begin position="28"/>
        <end position="497"/>
    </location>
</feature>
<dbReference type="Pfam" id="PF09479">
    <property type="entry name" value="Flg_new"/>
    <property type="match status" value="1"/>
</dbReference>
<comment type="subcellular location">
    <subcellularLocation>
        <location evidence="1">Cell envelope</location>
    </subcellularLocation>
</comment>
<dbReference type="AlphaFoldDB" id="A0A7Y0HXA5"/>
<dbReference type="RefSeq" id="WP_169241731.1">
    <property type="nucleotide sequence ID" value="NZ_JAAIIG010000013.1"/>
</dbReference>
<evidence type="ECO:0000313" key="6">
    <source>
        <dbReference type="Proteomes" id="UP000543419"/>
    </source>
</evidence>
<dbReference type="GO" id="GO:0030313">
    <property type="term" value="C:cell envelope"/>
    <property type="evidence" value="ECO:0007669"/>
    <property type="project" value="UniProtKB-SubCell"/>
</dbReference>
<dbReference type="EMBL" id="JAAIIG010000013">
    <property type="protein sequence ID" value="NMM99166.1"/>
    <property type="molecule type" value="Genomic_DNA"/>
</dbReference>
<dbReference type="NCBIfam" id="TIGR01167">
    <property type="entry name" value="LPXTG_anchor"/>
    <property type="match status" value="1"/>
</dbReference>
<feature type="compositionally biased region" description="Low complexity" evidence="2">
    <location>
        <begin position="28"/>
        <end position="46"/>
    </location>
</feature>
<feature type="signal peptide" evidence="4">
    <location>
        <begin position="1"/>
        <end position="27"/>
    </location>
</feature>
<accession>A0A7Y0HXA5</accession>
<name>A0A7Y0HXA5_9BIFI</name>
<evidence type="ECO:0000256" key="1">
    <source>
        <dbReference type="ARBA" id="ARBA00004196"/>
    </source>
</evidence>
<feature type="transmembrane region" description="Helical" evidence="3">
    <location>
        <begin position="472"/>
        <end position="492"/>
    </location>
</feature>
<evidence type="ECO:0000256" key="4">
    <source>
        <dbReference type="SAM" id="SignalP"/>
    </source>
</evidence>
<comment type="caution">
    <text evidence="5">The sequence shown here is derived from an EMBL/GenBank/DDBJ whole genome shotgun (WGS) entry which is preliminary data.</text>
</comment>
<sequence>MKKLTKAAALAAATLLAASIGVPAAFAAPQTPADTTDSTQTTTTPQEGDSAAQTPAEGNEGGTADGATNENGTPATDDANGDAAQDTTQGDAATQPSTPNAGNNAGDNTGNNANNEETTPAPEPELSTECPLPVTNTFNRSGMTFTVTTNCPQNWDDVPAVLFSSVISQGNNTYTYSYRTGESASSYVYQSVNGGFVDLAPVEDPQYAVIPNGRGGTDVKVVNKLQSADDENLTLTATELFTVTANGNLKHTVTYTSTGSTPVTGAILQTLDTDLNGDDHITVYANGHGGAYIASRDFTLTAEKLDGTARLLAGRWNHPETGRDVSSLNGVVSTNQDTSIFYESGQLSLAQGASYTMSFQETVYKAGEDVPDAVESHTLNFNTQGGSAVAAQRVSLTGVTVKPANPTRSGYTFVNWTTDKEGKNVFEFGQQLTEDTTIYAQWKKAPVTATPAATKPTANKKTETLANTGSSVMLVAALAVVAMTAGGAVLALKRKNA</sequence>
<gene>
    <name evidence="5" type="ORF">G1C97_2124</name>
</gene>
<keyword evidence="3" id="KW-1133">Transmembrane helix</keyword>
<reference evidence="5 6" key="1">
    <citation type="submission" date="2020-02" db="EMBL/GenBank/DDBJ databases">
        <title>Characterization of phylogenetic diversity of novel bifidobacterial species isolated in Czech ZOOs.</title>
        <authorList>
            <person name="Lugli G.A."/>
            <person name="Vera N.B."/>
            <person name="Ventura M."/>
        </authorList>
    </citation>
    <scope>NUCLEOTIDE SEQUENCE [LARGE SCALE GENOMIC DNA]</scope>
    <source>
        <strain evidence="5 6">DSM 109959</strain>
    </source>
</reference>
<keyword evidence="4" id="KW-0732">Signal</keyword>
<dbReference type="InterPro" id="IPR013378">
    <property type="entry name" value="InlB-like_B-rpt"/>
</dbReference>
<keyword evidence="3" id="KW-0812">Transmembrane</keyword>
<organism evidence="5 6">
    <name type="scientific">Bifidobacterium olomucense</name>
    <dbReference type="NCBI Taxonomy" id="2675324"/>
    <lineage>
        <taxon>Bacteria</taxon>
        <taxon>Bacillati</taxon>
        <taxon>Actinomycetota</taxon>
        <taxon>Actinomycetes</taxon>
        <taxon>Bifidobacteriales</taxon>
        <taxon>Bifidobacteriaceae</taxon>
        <taxon>Bifidobacterium</taxon>
    </lineage>
</organism>
<evidence type="ECO:0000256" key="3">
    <source>
        <dbReference type="SAM" id="Phobius"/>
    </source>
</evidence>
<evidence type="ECO:0000256" key="2">
    <source>
        <dbReference type="SAM" id="MobiDB-lite"/>
    </source>
</evidence>
<feature type="region of interest" description="Disordered" evidence="2">
    <location>
        <begin position="28"/>
        <end position="132"/>
    </location>
</feature>
<dbReference type="Proteomes" id="UP000543419">
    <property type="component" value="Unassembled WGS sequence"/>
</dbReference>
<keyword evidence="6" id="KW-1185">Reference proteome</keyword>
<proteinExistence type="predicted"/>
<feature type="compositionally biased region" description="Low complexity" evidence="2">
    <location>
        <begin position="81"/>
        <end position="120"/>
    </location>
</feature>
<dbReference type="NCBIfam" id="TIGR02543">
    <property type="entry name" value="List_Bact_rpt"/>
    <property type="match status" value="1"/>
</dbReference>